<accession>A0A5D3YKC2</accession>
<dbReference type="PANTHER" id="PTHR47371">
    <property type="entry name" value="LIPOTEICHOIC ACID SYNTHASE"/>
    <property type="match status" value="1"/>
</dbReference>
<dbReference type="Gene3D" id="1.25.40.10">
    <property type="entry name" value="Tetratricopeptide repeat domain"/>
    <property type="match status" value="1"/>
</dbReference>
<feature type="transmembrane region" description="Helical" evidence="6">
    <location>
        <begin position="164"/>
        <end position="186"/>
    </location>
</feature>
<dbReference type="Gene3D" id="3.40.720.10">
    <property type="entry name" value="Alkaline Phosphatase, subunit A"/>
    <property type="match status" value="1"/>
</dbReference>
<dbReference type="OrthoDB" id="9777768at2"/>
<sequence>MDTKLVPKKKFYLAQFSMFFIAFLFARCYEWVGMSVYHGFNTIGLDYVLMALVHDLQICVVLTVLFLLLAIPLQLIYRQEAVQNITAHLTVIVTMIYIFLISYFTITLRPLGADFWGYSITEIFNTVLATNYITVWSVLFLVMSYLMLYWLVRTIQSLEVFAKVKAKGVGAGVVAILVIYIVSVAFEADRDVNVIQKEKQENKLSYFATRSFSAIGLFGDKVTAFEKNEYPLLREAEQKDVLGPFFNKFNTPPNIVFLFVESMGGEFMGPNGQWAGFTPYLDSLSKESLYWENGLSLSGRTFGLVPSVLGSLPFGKHGFMELGPSYPNHQSLISLLDQRGYYTAFYSGYDTYFDKLDFFLDYQGIDYVLNKQKLEKLFPESTKSSNYWGVDDKTMFSLSSTLLDTAKAFPRLEIYHTLQSHSPFTVPNAGKYEAQFRDRLNKLDVSKERKKGYRQYRAELTTLLFADQSIKQFMESYRQRDQFENTIFIITGDHWLVPIPQPSVISRYHVPIMIYSPKLKRTGHFKSVNTHAEIVPTFTALLRSQTKLEMPQSVHWIGGIMDTSRKFRSRQSVPLMRNKNRISDYLDGEYYLYDDQLYKLGEGLTLTHKENKKVKARLEEKLSRFKSINQFVIESNRLYPGDSKAVGPEYTFLEEYDTLFAQLDKQGLSIDQQYQEARQMAFTGNYGKARAIAKRILMNHPGYHDVRILIGRTHAWEENYSEARKHFKEVLKSDSTYYDTYSAYFDNEYWAGNYEDALEVVNQGLKYHPQRKQFLKRKIKVLAGLKRYSEAKEVYNRFKKQISPADSSLKEFENIGLYK</sequence>
<feature type="transmembrane region" description="Helical" evidence="6">
    <location>
        <begin position="12"/>
        <end position="32"/>
    </location>
</feature>
<evidence type="ECO:0000256" key="4">
    <source>
        <dbReference type="ARBA" id="ARBA00022989"/>
    </source>
</evidence>
<feature type="transmembrane region" description="Helical" evidence="6">
    <location>
        <begin position="133"/>
        <end position="152"/>
    </location>
</feature>
<organism evidence="8 9">
    <name type="scientific">Fodinibius salinus</name>
    <dbReference type="NCBI Taxonomy" id="860790"/>
    <lineage>
        <taxon>Bacteria</taxon>
        <taxon>Pseudomonadati</taxon>
        <taxon>Balneolota</taxon>
        <taxon>Balneolia</taxon>
        <taxon>Balneolales</taxon>
        <taxon>Balneolaceae</taxon>
        <taxon>Fodinibius</taxon>
    </lineage>
</organism>
<dbReference type="SUPFAM" id="SSF53649">
    <property type="entry name" value="Alkaline phosphatase-like"/>
    <property type="match status" value="1"/>
</dbReference>
<dbReference type="Proteomes" id="UP000324595">
    <property type="component" value="Unassembled WGS sequence"/>
</dbReference>
<feature type="domain" description="Sulfatase N-terminal" evidence="7">
    <location>
        <begin position="253"/>
        <end position="542"/>
    </location>
</feature>
<comment type="caution">
    <text evidence="8">The sequence shown here is derived from an EMBL/GenBank/DDBJ whole genome shotgun (WGS) entry which is preliminary data.</text>
</comment>
<feature type="transmembrane region" description="Helical" evidence="6">
    <location>
        <begin position="52"/>
        <end position="73"/>
    </location>
</feature>
<dbReference type="GO" id="GO:0016740">
    <property type="term" value="F:transferase activity"/>
    <property type="evidence" value="ECO:0007669"/>
    <property type="project" value="UniProtKB-KW"/>
</dbReference>
<evidence type="ECO:0000256" key="2">
    <source>
        <dbReference type="ARBA" id="ARBA00022475"/>
    </source>
</evidence>
<dbReference type="InterPro" id="IPR011990">
    <property type="entry name" value="TPR-like_helical_dom_sf"/>
</dbReference>
<proteinExistence type="predicted"/>
<dbReference type="InterPro" id="IPR050448">
    <property type="entry name" value="OpgB/LTA_synthase_biosynth"/>
</dbReference>
<evidence type="ECO:0000313" key="8">
    <source>
        <dbReference type="EMBL" id="TYP93406.1"/>
    </source>
</evidence>
<gene>
    <name evidence="8" type="ORF">LX73_1110</name>
</gene>
<feature type="transmembrane region" description="Helical" evidence="6">
    <location>
        <begin position="85"/>
        <end position="106"/>
    </location>
</feature>
<dbReference type="Pfam" id="PF00884">
    <property type="entry name" value="Sulfatase"/>
    <property type="match status" value="1"/>
</dbReference>
<evidence type="ECO:0000256" key="1">
    <source>
        <dbReference type="ARBA" id="ARBA00004651"/>
    </source>
</evidence>
<dbReference type="CDD" id="cd16015">
    <property type="entry name" value="LTA_synthase"/>
    <property type="match status" value="1"/>
</dbReference>
<dbReference type="AlphaFoldDB" id="A0A5D3YKC2"/>
<keyword evidence="4 6" id="KW-1133">Transmembrane helix</keyword>
<reference evidence="8 9" key="1">
    <citation type="submission" date="2019-07" db="EMBL/GenBank/DDBJ databases">
        <title>Genomic Encyclopedia of Archaeal and Bacterial Type Strains, Phase II (KMG-II): from individual species to whole genera.</title>
        <authorList>
            <person name="Goeker M."/>
        </authorList>
    </citation>
    <scope>NUCLEOTIDE SEQUENCE [LARGE SCALE GENOMIC DNA]</scope>
    <source>
        <strain evidence="8 9">DSM 21935</strain>
    </source>
</reference>
<dbReference type="InterPro" id="IPR000917">
    <property type="entry name" value="Sulfatase_N"/>
</dbReference>
<dbReference type="EMBL" id="VNHY01000002">
    <property type="protein sequence ID" value="TYP93406.1"/>
    <property type="molecule type" value="Genomic_DNA"/>
</dbReference>
<keyword evidence="2" id="KW-1003">Cell membrane</keyword>
<evidence type="ECO:0000313" key="9">
    <source>
        <dbReference type="Proteomes" id="UP000324595"/>
    </source>
</evidence>
<dbReference type="InterPro" id="IPR017850">
    <property type="entry name" value="Alkaline_phosphatase_core_sf"/>
</dbReference>
<dbReference type="RefSeq" id="WP_148898476.1">
    <property type="nucleotide sequence ID" value="NZ_VNHY01000002.1"/>
</dbReference>
<evidence type="ECO:0000256" key="5">
    <source>
        <dbReference type="ARBA" id="ARBA00023136"/>
    </source>
</evidence>
<evidence type="ECO:0000256" key="3">
    <source>
        <dbReference type="ARBA" id="ARBA00022692"/>
    </source>
</evidence>
<evidence type="ECO:0000256" key="6">
    <source>
        <dbReference type="SAM" id="Phobius"/>
    </source>
</evidence>
<dbReference type="PANTHER" id="PTHR47371:SF3">
    <property type="entry name" value="PHOSPHOGLYCEROL TRANSFERASE I"/>
    <property type="match status" value="1"/>
</dbReference>
<keyword evidence="8" id="KW-0808">Transferase</keyword>
<evidence type="ECO:0000259" key="7">
    <source>
        <dbReference type="Pfam" id="PF00884"/>
    </source>
</evidence>
<protein>
    <submittedName>
        <fullName evidence="8">Phosphoglycerol transferase MdoB</fullName>
    </submittedName>
</protein>
<dbReference type="GO" id="GO:0005886">
    <property type="term" value="C:plasma membrane"/>
    <property type="evidence" value="ECO:0007669"/>
    <property type="project" value="UniProtKB-SubCell"/>
</dbReference>
<keyword evidence="3 6" id="KW-0812">Transmembrane</keyword>
<name>A0A5D3YKC2_9BACT</name>
<comment type="subcellular location">
    <subcellularLocation>
        <location evidence="1">Cell membrane</location>
        <topology evidence="1">Multi-pass membrane protein</topology>
    </subcellularLocation>
</comment>
<keyword evidence="9" id="KW-1185">Reference proteome</keyword>
<keyword evidence="5 6" id="KW-0472">Membrane</keyword>
<dbReference type="SUPFAM" id="SSF48452">
    <property type="entry name" value="TPR-like"/>
    <property type="match status" value="1"/>
</dbReference>